<dbReference type="AlphaFoldDB" id="A0A2W4W5C9"/>
<organism evidence="1 2">
    <name type="scientific">Leptolyngbya foveolarum</name>
    <dbReference type="NCBI Taxonomy" id="47253"/>
    <lineage>
        <taxon>Bacteria</taxon>
        <taxon>Bacillati</taxon>
        <taxon>Cyanobacteriota</taxon>
        <taxon>Cyanophyceae</taxon>
        <taxon>Leptolyngbyales</taxon>
        <taxon>Leptolyngbyaceae</taxon>
        <taxon>Leptolyngbya group</taxon>
        <taxon>Leptolyngbya</taxon>
    </lineage>
</organism>
<comment type="caution">
    <text evidence="1">The sequence shown here is derived from an EMBL/GenBank/DDBJ whole genome shotgun (WGS) entry which is preliminary data.</text>
</comment>
<gene>
    <name evidence="1" type="ORF">DCF25_08080</name>
</gene>
<dbReference type="Proteomes" id="UP000249354">
    <property type="component" value="Unassembled WGS sequence"/>
</dbReference>
<protein>
    <submittedName>
        <fullName evidence="1">Uncharacterized protein</fullName>
    </submittedName>
</protein>
<reference evidence="1 2" key="2">
    <citation type="submission" date="2018-06" db="EMBL/GenBank/DDBJ databases">
        <title>Metagenomic assembly of (sub)arctic Cyanobacteria and their associated microbiome from non-axenic cultures.</title>
        <authorList>
            <person name="Baurain D."/>
        </authorList>
    </citation>
    <scope>NUCLEOTIDE SEQUENCE [LARGE SCALE GENOMIC DNA]</scope>
    <source>
        <strain evidence="1">ULC129bin1</strain>
    </source>
</reference>
<evidence type="ECO:0000313" key="1">
    <source>
        <dbReference type="EMBL" id="PZO19631.1"/>
    </source>
</evidence>
<proteinExistence type="predicted"/>
<dbReference type="EMBL" id="QBMC01000040">
    <property type="protein sequence ID" value="PZO19631.1"/>
    <property type="molecule type" value="Genomic_DNA"/>
</dbReference>
<accession>A0A2W4W5C9</accession>
<name>A0A2W4W5C9_9CYAN</name>
<reference evidence="2" key="1">
    <citation type="submission" date="2018-04" db="EMBL/GenBank/DDBJ databases">
        <authorList>
            <person name="Cornet L."/>
        </authorList>
    </citation>
    <scope>NUCLEOTIDE SEQUENCE [LARGE SCALE GENOMIC DNA]</scope>
</reference>
<evidence type="ECO:0000313" key="2">
    <source>
        <dbReference type="Proteomes" id="UP000249354"/>
    </source>
</evidence>
<sequence>MRAFTTTAADAILPSAAISQTDCGLLDFMYIPSTDRSARHLGDYSEEPLADNELLVANWLEKLLKHFGLRELDGSSERTLLAMLEHCGEGKLAALQNRALLLDLKHRIIRTAGARLDDAFVNMSPDVVDEEDAEAVSLTVEGRKLEGLRYQGEVYRFTDSFLPCHRLQAFCLGQTLREQKTTFMITQSLERFAVWVNIRAFPHRHHLPHAHSSCDSDTK</sequence>